<dbReference type="STRING" id="1261640.BHK98_05355"/>
<dbReference type="EMBL" id="MJIE01000001">
    <property type="protein sequence ID" value="OLR55539.1"/>
    <property type="molecule type" value="Genomic_DNA"/>
</dbReference>
<accession>A0A1Q9JH50</accession>
<gene>
    <name evidence="1" type="ORF">BHK98_05355</name>
</gene>
<dbReference type="Proteomes" id="UP000187404">
    <property type="component" value="Unassembled WGS sequence"/>
</dbReference>
<proteinExistence type="predicted"/>
<protein>
    <recommendedName>
        <fullName evidence="3">Peptidase C39-like domain-containing protein</fullName>
    </recommendedName>
</protein>
<organism evidence="1 2">
    <name type="scientific">Hornefia porci</name>
    <dbReference type="NCBI Taxonomy" id="2652292"/>
    <lineage>
        <taxon>Bacteria</taxon>
        <taxon>Bacillati</taxon>
        <taxon>Bacillota</taxon>
        <taxon>Clostridia</taxon>
        <taxon>Peptostreptococcales</taxon>
        <taxon>Anaerovoracaceae</taxon>
        <taxon>Hornefia</taxon>
    </lineage>
</organism>
<evidence type="ECO:0000313" key="2">
    <source>
        <dbReference type="Proteomes" id="UP000187404"/>
    </source>
</evidence>
<name>A0A1Q9JH50_9FIRM</name>
<keyword evidence="2" id="KW-1185">Reference proteome</keyword>
<evidence type="ECO:0000313" key="1">
    <source>
        <dbReference type="EMBL" id="OLR55539.1"/>
    </source>
</evidence>
<evidence type="ECO:0008006" key="3">
    <source>
        <dbReference type="Google" id="ProtNLM"/>
    </source>
</evidence>
<comment type="caution">
    <text evidence="1">The sequence shown here is derived from an EMBL/GenBank/DDBJ whole genome shotgun (WGS) entry which is preliminary data.</text>
</comment>
<reference evidence="1 2" key="1">
    <citation type="journal article" date="2016" name="Appl. Environ. Microbiol.">
        <title>Function and Phylogeny of Bacterial Butyryl Coenzyme A:Acetate Transferases and Their Diversity in the Proximal Colon of Swine.</title>
        <authorList>
            <person name="Trachsel J."/>
            <person name="Bayles D.O."/>
            <person name="Looft T."/>
            <person name="Levine U.Y."/>
            <person name="Allen H.K."/>
        </authorList>
    </citation>
    <scope>NUCLEOTIDE SEQUENCE [LARGE SCALE GENOMIC DNA]</scope>
    <source>
        <strain evidence="1 2">68-3-10</strain>
    </source>
</reference>
<dbReference type="AlphaFoldDB" id="A0A1Q9JH50"/>
<sequence>MRMSRKEMERRGENLFFSQRHGAPWESLPYWEGAVDYNGCGLVALTMCIDILTGRELTPEDVYRMRDSAGIDQRRVCDREATSICGGDAQLRFNGMNRRLFGIESRPLERSAEAFQKALSGENTVIWASSRQTDFYDIRGNKRKVRNGHVLCFWKYDRGVFYAKDPGLTKELGNNVPYDEERLRRWLDAWDYQQFEIGLPRDKEEEKESI</sequence>